<reference evidence="1 2" key="1">
    <citation type="submission" date="2016-06" db="EMBL/GenBank/DDBJ databases">
        <authorList>
            <person name="Kjaerup R.B."/>
            <person name="Dalgaard T.S."/>
            <person name="Juul-Madsen H.R."/>
        </authorList>
    </citation>
    <scope>NUCLEOTIDE SEQUENCE [LARGE SCALE GENOMIC DNA]</scope>
    <source>
        <strain evidence="1 2">DSM 43821</strain>
    </source>
</reference>
<proteinExistence type="predicted"/>
<dbReference type="AlphaFoldDB" id="A0A1C4YAQ6"/>
<gene>
    <name evidence="1" type="ORF">GA0074696_3201</name>
</gene>
<accession>A0A1C4YAQ6</accession>
<protein>
    <submittedName>
        <fullName evidence="1">Uncharacterized protein</fullName>
    </submittedName>
</protein>
<sequence length="388" mass="42166">MTSATPEERAEGFVTLFLDDRLEDANEPPGLREAIVDRLVGQVDDIGKRFGEQIDHLRSSWARRMPDAYLADEEVVENELQMGAAGIRTARALEGVLSDPRRFEQTLAQRLAPNARWALRSEASRVPRPPTRASVLDWSLTPIPWVDDDAEWPPAGAVALADVRQLTCADGGPARVSEEPYKGWVQLGMFERQATLANRHPDIAARQILVATGLEACDGPPPVNSMPLSRAAPDPWAICCDDLAPGLDAERARIALSSTRGPLAALVDYEGQPGAPAHDRGVGLQRFTLVPRIEVVALLGLRPETPALRHVLVDDSGAAIVGRQWRGFLIHDGRYSPLEPAVHGADLILRPDLYEILVNTVGKDRLSLGVTVRHSENAPSPAAPKGND</sequence>
<evidence type="ECO:0000313" key="1">
    <source>
        <dbReference type="EMBL" id="SCF17832.1"/>
    </source>
</evidence>
<organism evidence="1 2">
    <name type="scientific">Micromonospora purpureochromogenes</name>
    <dbReference type="NCBI Taxonomy" id="47872"/>
    <lineage>
        <taxon>Bacteria</taxon>
        <taxon>Bacillati</taxon>
        <taxon>Actinomycetota</taxon>
        <taxon>Actinomycetes</taxon>
        <taxon>Micromonosporales</taxon>
        <taxon>Micromonosporaceae</taxon>
        <taxon>Micromonospora</taxon>
    </lineage>
</organism>
<evidence type="ECO:0000313" key="2">
    <source>
        <dbReference type="Proteomes" id="UP000198228"/>
    </source>
</evidence>
<dbReference type="Proteomes" id="UP000198228">
    <property type="component" value="Chromosome I"/>
</dbReference>
<dbReference type="RefSeq" id="WP_157745965.1">
    <property type="nucleotide sequence ID" value="NZ_LT607410.1"/>
</dbReference>
<name>A0A1C4YAQ6_9ACTN</name>
<dbReference type="EMBL" id="LT607410">
    <property type="protein sequence ID" value="SCF17832.1"/>
    <property type="molecule type" value="Genomic_DNA"/>
</dbReference>